<evidence type="ECO:0000259" key="1">
    <source>
        <dbReference type="Pfam" id="PF00534"/>
    </source>
</evidence>
<evidence type="ECO:0000259" key="2">
    <source>
        <dbReference type="Pfam" id="PF13439"/>
    </source>
</evidence>
<sequence>MRILLLSDRIPPENRGGAGLMAWRLAQGLTDAKHEVHVVAATDHFRFTALREGIPTYHLRSRYPERFRAYFSLRNPQVIPGLKRLYKQIRPDVINAHNIHSHLSYASLSLAHQMGIPAVFTSHDVMPFAYTKIDYFIDPHECGIPDPGAYRLPERHNLRTQRLRYNPFRNQIIQRILSQDTQVRTAPSQSLADAHAANNLPNFDVVYNGLNPDTFQASPEAAQALREKLGLQGKKIILFAGRLSRPKGTIQLMDAMQHIIEDVPEAVVLVLSSLPIEQQIQQPEYANLREKHIVSGGWMAGEELAAAYQMADVIVMPSIIFESFGMVLTEAMAAHKPVIASCYSGPTEIVVDGETGYLINPYDTDTFADRLRRLLQDAALNQRMGQAGYERLLEMFTLEQQVQGMLTAYERAIAQLK</sequence>
<evidence type="ECO:0000313" key="4">
    <source>
        <dbReference type="Proteomes" id="UP000594468"/>
    </source>
</evidence>
<dbReference type="GO" id="GO:0016757">
    <property type="term" value="F:glycosyltransferase activity"/>
    <property type="evidence" value="ECO:0007669"/>
    <property type="project" value="InterPro"/>
</dbReference>
<proteinExistence type="predicted"/>
<dbReference type="AlphaFoldDB" id="A0A7S8IH13"/>
<dbReference type="EMBL" id="CP062983">
    <property type="protein sequence ID" value="QPC84748.1"/>
    <property type="molecule type" value="Genomic_DNA"/>
</dbReference>
<feature type="domain" description="Glycosyl transferase family 1" evidence="1">
    <location>
        <begin position="225"/>
        <end position="391"/>
    </location>
</feature>
<organism evidence="3 4">
    <name type="scientific">Phototrophicus methaneseepsis</name>
    <dbReference type="NCBI Taxonomy" id="2710758"/>
    <lineage>
        <taxon>Bacteria</taxon>
        <taxon>Bacillati</taxon>
        <taxon>Chloroflexota</taxon>
        <taxon>Candidatus Thermofontia</taxon>
        <taxon>Phototrophicales</taxon>
        <taxon>Phototrophicaceae</taxon>
        <taxon>Phototrophicus</taxon>
    </lineage>
</organism>
<accession>A0A7S8IH13</accession>
<reference evidence="3 4" key="1">
    <citation type="submission" date="2020-02" db="EMBL/GenBank/DDBJ databases">
        <authorList>
            <person name="Zheng R.K."/>
            <person name="Sun C.M."/>
        </authorList>
    </citation>
    <scope>NUCLEOTIDE SEQUENCE [LARGE SCALE GENOMIC DNA]</scope>
    <source>
        <strain evidence="4">rifampicinis</strain>
    </source>
</reference>
<dbReference type="SUPFAM" id="SSF53756">
    <property type="entry name" value="UDP-Glycosyltransferase/glycogen phosphorylase"/>
    <property type="match status" value="1"/>
</dbReference>
<dbReference type="Pfam" id="PF00534">
    <property type="entry name" value="Glycos_transf_1"/>
    <property type="match status" value="1"/>
</dbReference>
<evidence type="ECO:0000313" key="3">
    <source>
        <dbReference type="EMBL" id="QPC84748.1"/>
    </source>
</evidence>
<keyword evidence="4" id="KW-1185">Reference proteome</keyword>
<dbReference type="InterPro" id="IPR001296">
    <property type="entry name" value="Glyco_trans_1"/>
</dbReference>
<dbReference type="PANTHER" id="PTHR45947:SF3">
    <property type="entry name" value="SULFOQUINOVOSYL TRANSFERASE SQD2"/>
    <property type="match status" value="1"/>
</dbReference>
<dbReference type="Pfam" id="PF13439">
    <property type="entry name" value="Glyco_transf_4"/>
    <property type="match status" value="1"/>
</dbReference>
<protein>
    <submittedName>
        <fullName evidence="3">Glycosyltransferase family 4 protein</fullName>
    </submittedName>
</protein>
<dbReference type="PANTHER" id="PTHR45947">
    <property type="entry name" value="SULFOQUINOVOSYL TRANSFERASE SQD2"/>
    <property type="match status" value="1"/>
</dbReference>
<gene>
    <name evidence="3" type="ORF">G4Y79_10320</name>
</gene>
<feature type="domain" description="Glycosyltransferase subfamily 4-like N-terminal" evidence="2">
    <location>
        <begin position="16"/>
        <end position="213"/>
    </location>
</feature>
<dbReference type="KEGG" id="pmet:G4Y79_10320"/>
<dbReference type="Gene3D" id="3.40.50.2000">
    <property type="entry name" value="Glycogen Phosphorylase B"/>
    <property type="match status" value="3"/>
</dbReference>
<dbReference type="Proteomes" id="UP000594468">
    <property type="component" value="Chromosome"/>
</dbReference>
<dbReference type="InterPro" id="IPR028098">
    <property type="entry name" value="Glyco_trans_4-like_N"/>
</dbReference>
<name>A0A7S8IH13_9CHLR</name>
<dbReference type="RefSeq" id="WP_195172811.1">
    <property type="nucleotide sequence ID" value="NZ_CP062983.1"/>
</dbReference>
<keyword evidence="3" id="KW-0808">Transferase</keyword>
<dbReference type="CDD" id="cd03801">
    <property type="entry name" value="GT4_PimA-like"/>
    <property type="match status" value="1"/>
</dbReference>
<dbReference type="InterPro" id="IPR050194">
    <property type="entry name" value="Glycosyltransferase_grp1"/>
</dbReference>